<feature type="signal peptide" evidence="1">
    <location>
        <begin position="1"/>
        <end position="18"/>
    </location>
</feature>
<evidence type="ECO:0000313" key="3">
    <source>
        <dbReference type="Proteomes" id="UP000346198"/>
    </source>
</evidence>
<dbReference type="InterPro" id="IPR013785">
    <property type="entry name" value="Aldolase_TIM"/>
</dbReference>
<evidence type="ECO:0000256" key="1">
    <source>
        <dbReference type="SAM" id="SignalP"/>
    </source>
</evidence>
<evidence type="ECO:0008006" key="4">
    <source>
        <dbReference type="Google" id="ProtNLM"/>
    </source>
</evidence>
<dbReference type="Pfam" id="PF14885">
    <property type="entry name" value="GHL15"/>
    <property type="match status" value="1"/>
</dbReference>
<dbReference type="InterPro" id="IPR029455">
    <property type="entry name" value="GHL15"/>
</dbReference>
<dbReference type="EMBL" id="CAAHFH010000001">
    <property type="protein sequence ID" value="VGO19727.1"/>
    <property type="molecule type" value="Genomic_DNA"/>
</dbReference>
<dbReference type="AlphaFoldDB" id="A0A6C2UJW9"/>
<organism evidence="2 3">
    <name type="scientific">Pontiella sulfatireligans</name>
    <dbReference type="NCBI Taxonomy" id="2750658"/>
    <lineage>
        <taxon>Bacteria</taxon>
        <taxon>Pseudomonadati</taxon>
        <taxon>Kiritimatiellota</taxon>
        <taxon>Kiritimatiellia</taxon>
        <taxon>Kiritimatiellales</taxon>
        <taxon>Pontiellaceae</taxon>
        <taxon>Pontiella</taxon>
    </lineage>
</organism>
<keyword evidence="1" id="KW-0732">Signal</keyword>
<dbReference type="InterPro" id="IPR017853">
    <property type="entry name" value="GH"/>
</dbReference>
<name>A0A6C2UJW9_9BACT</name>
<dbReference type="Gene3D" id="3.20.20.70">
    <property type="entry name" value="Aldolase class I"/>
    <property type="match status" value="1"/>
</dbReference>
<feature type="chain" id="PRO_5025619473" description="Glycoside hydrolase family 42 N-terminal domain-containing protein" evidence="1">
    <location>
        <begin position="19"/>
        <end position="400"/>
    </location>
</feature>
<dbReference type="SUPFAM" id="SSF51445">
    <property type="entry name" value="(Trans)glycosidases"/>
    <property type="match status" value="1"/>
</dbReference>
<dbReference type="Proteomes" id="UP000346198">
    <property type="component" value="Unassembled WGS sequence"/>
</dbReference>
<gene>
    <name evidence="2" type="ORF">SCARR_01786</name>
</gene>
<protein>
    <recommendedName>
        <fullName evidence="4">Glycoside hydrolase family 42 N-terminal domain-containing protein</fullName>
    </recommendedName>
</protein>
<proteinExistence type="predicted"/>
<evidence type="ECO:0000313" key="2">
    <source>
        <dbReference type="EMBL" id="VGO19727.1"/>
    </source>
</evidence>
<reference evidence="2 3" key="1">
    <citation type="submission" date="2019-04" db="EMBL/GenBank/DDBJ databases">
        <authorList>
            <person name="Van Vliet M D."/>
        </authorList>
    </citation>
    <scope>NUCLEOTIDE SEQUENCE [LARGE SCALE GENOMIC DNA]</scope>
    <source>
        <strain evidence="2 3">F21</strain>
    </source>
</reference>
<sequence length="400" mass="45643">MMKKFVTIVLGMSTFCLASVRDNQADSLVTTSGVPFEAPKHYPAFSWDKVPVYMMFAHDDRLLQDSETRKIAAESDFICIEKNHGLKPFGDAVLGLEHEARAFKKLKPEIVVLGYLNAALAYPFTRYTQMLTADQISQYPEMKAYLVSDPKTGKPAQKRGLYGYNVLNPEMRSWWSDSAAEMVLQTGADGIFIDQMHGWAWLHGSTNSQAVVDGVADMMAQLKAKIGSDKILLANNGAHIDQVFDVSDAFMFEHYNRTVTHTKEKLLEDWQLMEKIADAGKICIYRFGAEPESGSLLLEAGRTGKLNHKKKWAELSKEQLEFYLSLYLIGAQPYSYFQWSWGWGLTTGPLEHYPEFHKPLGKPLGKYTRTHPDLWEFTREFEHASVWVDTDKWEAEIKWK</sequence>
<accession>A0A6C2UJW9</accession>
<keyword evidence="3" id="KW-1185">Reference proteome</keyword>